<evidence type="ECO:0000313" key="3">
    <source>
        <dbReference type="Proteomes" id="UP000264146"/>
    </source>
</evidence>
<dbReference type="AlphaFoldDB" id="A0A7Z7VX90"/>
<dbReference type="RefSeq" id="WP_165545420.1">
    <property type="nucleotide sequence ID" value="NZ_CALYJJ010000001.1"/>
</dbReference>
<sequence>MSKIYFDPQQFANAYLSAQTFEPKDYDSEQDMIEDAFAIYLMAFEHARAFVEKNQNGD</sequence>
<organism evidence="2">
    <name type="scientific">Staphylococcus schleiferi</name>
    <dbReference type="NCBI Taxonomy" id="1295"/>
    <lineage>
        <taxon>Bacteria</taxon>
        <taxon>Bacillati</taxon>
        <taxon>Bacillota</taxon>
        <taxon>Bacilli</taxon>
        <taxon>Bacillales</taxon>
        <taxon>Staphylococcaceae</taxon>
        <taxon>Staphylococcus</taxon>
    </lineage>
</organism>
<accession>A0A7Z7VX90</accession>
<dbReference type="Proteomes" id="UP000264146">
    <property type="component" value="Chromosome"/>
</dbReference>
<reference evidence="2" key="1">
    <citation type="submission" date="2018-06" db="EMBL/GenBank/DDBJ databases">
        <authorList>
            <consortium name="Pathogen Informatics"/>
            <person name="Doyle S."/>
        </authorList>
    </citation>
    <scope>NUCLEOTIDE SEQUENCE [LARGE SCALE GENOMIC DNA]</scope>
    <source>
        <strain evidence="2">NCTC12218</strain>
    </source>
</reference>
<dbReference type="EMBL" id="UHEF01000001">
    <property type="protein sequence ID" value="SUM88998.1"/>
    <property type="molecule type" value="Genomic_DNA"/>
</dbReference>
<dbReference type="EMBL" id="LR962863">
    <property type="protein sequence ID" value="CAD7359815.1"/>
    <property type="molecule type" value="Genomic_DNA"/>
</dbReference>
<protein>
    <recommendedName>
        <fullName evidence="4">Phage protein</fullName>
    </recommendedName>
</protein>
<evidence type="ECO:0000313" key="1">
    <source>
        <dbReference type="EMBL" id="CAD7359815.1"/>
    </source>
</evidence>
<evidence type="ECO:0000313" key="2">
    <source>
        <dbReference type="EMBL" id="SUM88998.1"/>
    </source>
</evidence>
<gene>
    <name evidence="2" type="ORF">NCTC12218_01477</name>
</gene>
<name>A0A7Z7VX90_STASC</name>
<proteinExistence type="predicted"/>
<evidence type="ECO:0008006" key="4">
    <source>
        <dbReference type="Google" id="ProtNLM"/>
    </source>
</evidence>
<reference evidence="1 3" key="2">
    <citation type="submission" date="2020-11" db="EMBL/GenBank/DDBJ databases">
        <authorList>
            <consortium name="Pathogen Informatics"/>
        </authorList>
    </citation>
    <scope>NUCLEOTIDE SEQUENCE [LARGE SCALE GENOMIC DNA]</scope>
    <source>
        <strain evidence="1 3">NCTC12218</strain>
    </source>
</reference>